<protein>
    <submittedName>
        <fullName evidence="3">Fe superoxide dismutase-like protein</fullName>
    </submittedName>
</protein>
<dbReference type="InterPro" id="IPR019832">
    <property type="entry name" value="Mn/Fe_SOD_C"/>
</dbReference>
<dbReference type="SUPFAM" id="SSF46609">
    <property type="entry name" value="Fe,Mn superoxide dismutase (SOD), N-terminal domain"/>
    <property type="match status" value="1"/>
</dbReference>
<evidence type="ECO:0000259" key="2">
    <source>
        <dbReference type="Pfam" id="PF02777"/>
    </source>
</evidence>
<evidence type="ECO:0000256" key="1">
    <source>
        <dbReference type="ARBA" id="ARBA00037226"/>
    </source>
</evidence>
<dbReference type="OrthoDB" id="275227at2759"/>
<dbReference type="GO" id="GO:0004784">
    <property type="term" value="F:superoxide dismutase activity"/>
    <property type="evidence" value="ECO:0007669"/>
    <property type="project" value="InterPro"/>
</dbReference>
<gene>
    <name evidence="3" type="ORF">EJ06DRAFT_526005</name>
</gene>
<keyword evidence="4" id="KW-1185">Reference proteome</keyword>
<dbReference type="Gene3D" id="3.55.40.20">
    <property type="entry name" value="Iron/manganese superoxide dismutase, C-terminal domain"/>
    <property type="match status" value="1"/>
</dbReference>
<dbReference type="Proteomes" id="UP000799640">
    <property type="component" value="Unassembled WGS sequence"/>
</dbReference>
<evidence type="ECO:0000313" key="3">
    <source>
        <dbReference type="EMBL" id="KAF2405491.1"/>
    </source>
</evidence>
<evidence type="ECO:0000313" key="4">
    <source>
        <dbReference type="Proteomes" id="UP000799640"/>
    </source>
</evidence>
<comment type="function">
    <text evidence="1">Component of the mitochondrial ribosome (mitoribosome), a dedicated translation machinery responsible for the synthesis of mitochondrial genome-encoded proteins, including at least some of the essential transmembrane subunits of the mitochondrial respiratory chain. The mitoribosomes are attached to the mitochondrial inner membrane and translation products are cotranslationally integrated into the membrane.</text>
</comment>
<dbReference type="PANTHER" id="PTHR43595:SF2">
    <property type="entry name" value="SMALL RIBOSOMAL SUBUNIT PROTEIN MS42"/>
    <property type="match status" value="1"/>
</dbReference>
<dbReference type="Pfam" id="PF02777">
    <property type="entry name" value="Sod_Fe_C"/>
    <property type="match status" value="1"/>
</dbReference>
<dbReference type="InterPro" id="IPR036314">
    <property type="entry name" value="SOD_C_sf"/>
</dbReference>
<dbReference type="InterPro" id="IPR036324">
    <property type="entry name" value="Mn/Fe_SOD_N_sf"/>
</dbReference>
<sequence>MSLRGICQRLRPQFSGVRQLSQVAGSSQQPRGLLQVPPLRDEEILQRYGIPGLYGKETFKIAWYDWQGQMVRRINDLTAEGTLAHKDPKTILLQTARDPQQAALFNYASMAWNNHFYFDKINIRAEEGDHNQPIPIPIELERELVRDFSSIESLRTELLATAYSMFGPGFVWLVRSALAHKNSTHRWFILTTYLAGSPLAGAHNRLQPVDMNTQNPASGLTREDVLRQSTPQNYVGSFGGYGPKPRVSYGGIEVVPCLCVNTWQHAWMFDWTLAGKMEFLEAWWERVEWNRVAQAVNLRTETRSGDLAYMGTNGST</sequence>
<dbReference type="GO" id="GO:0005737">
    <property type="term" value="C:cytoplasm"/>
    <property type="evidence" value="ECO:0007669"/>
    <property type="project" value="TreeGrafter"/>
</dbReference>
<dbReference type="EMBL" id="ML996687">
    <property type="protein sequence ID" value="KAF2405491.1"/>
    <property type="molecule type" value="Genomic_DNA"/>
</dbReference>
<name>A0A6G1IBB8_9PEZI</name>
<dbReference type="PANTHER" id="PTHR43595">
    <property type="entry name" value="37S RIBOSOMAL PROTEIN S26, MITOCHONDRIAL"/>
    <property type="match status" value="1"/>
</dbReference>
<feature type="domain" description="Manganese/iron superoxide dismutase C-terminal" evidence="2">
    <location>
        <begin position="254"/>
        <end position="294"/>
    </location>
</feature>
<dbReference type="AlphaFoldDB" id="A0A6G1IBB8"/>
<dbReference type="SUPFAM" id="SSF54719">
    <property type="entry name" value="Fe,Mn superoxide dismutase (SOD), C-terminal domain"/>
    <property type="match status" value="1"/>
</dbReference>
<dbReference type="GO" id="GO:0046872">
    <property type="term" value="F:metal ion binding"/>
    <property type="evidence" value="ECO:0007669"/>
    <property type="project" value="InterPro"/>
</dbReference>
<proteinExistence type="predicted"/>
<reference evidence="3" key="1">
    <citation type="journal article" date="2020" name="Stud. Mycol.">
        <title>101 Dothideomycetes genomes: a test case for predicting lifestyles and emergence of pathogens.</title>
        <authorList>
            <person name="Haridas S."/>
            <person name="Albert R."/>
            <person name="Binder M."/>
            <person name="Bloem J."/>
            <person name="Labutti K."/>
            <person name="Salamov A."/>
            <person name="Andreopoulos B."/>
            <person name="Baker S."/>
            <person name="Barry K."/>
            <person name="Bills G."/>
            <person name="Bluhm B."/>
            <person name="Cannon C."/>
            <person name="Castanera R."/>
            <person name="Culley D."/>
            <person name="Daum C."/>
            <person name="Ezra D."/>
            <person name="Gonzalez J."/>
            <person name="Henrissat B."/>
            <person name="Kuo A."/>
            <person name="Liang C."/>
            <person name="Lipzen A."/>
            <person name="Lutzoni F."/>
            <person name="Magnuson J."/>
            <person name="Mondo S."/>
            <person name="Nolan M."/>
            <person name="Ohm R."/>
            <person name="Pangilinan J."/>
            <person name="Park H.-J."/>
            <person name="Ramirez L."/>
            <person name="Alfaro M."/>
            <person name="Sun H."/>
            <person name="Tritt A."/>
            <person name="Yoshinaga Y."/>
            <person name="Zwiers L.-H."/>
            <person name="Turgeon B."/>
            <person name="Goodwin S."/>
            <person name="Spatafora J."/>
            <person name="Crous P."/>
            <person name="Grigoriev I."/>
        </authorList>
    </citation>
    <scope>NUCLEOTIDE SEQUENCE</scope>
    <source>
        <strain evidence="3">CBS 262.69</strain>
    </source>
</reference>
<organism evidence="3 4">
    <name type="scientific">Trichodelitschia bisporula</name>
    <dbReference type="NCBI Taxonomy" id="703511"/>
    <lineage>
        <taxon>Eukaryota</taxon>
        <taxon>Fungi</taxon>
        <taxon>Dikarya</taxon>
        <taxon>Ascomycota</taxon>
        <taxon>Pezizomycotina</taxon>
        <taxon>Dothideomycetes</taxon>
        <taxon>Dothideomycetes incertae sedis</taxon>
        <taxon>Phaeotrichales</taxon>
        <taxon>Phaeotrichaceae</taxon>
        <taxon>Trichodelitschia</taxon>
    </lineage>
</organism>
<accession>A0A6G1IBB8</accession>